<dbReference type="Proteomes" id="UP001172778">
    <property type="component" value="Unassembled WGS sequence"/>
</dbReference>
<dbReference type="PANTHER" id="PTHR33778">
    <property type="entry name" value="PROTEIN MGTC"/>
    <property type="match status" value="1"/>
</dbReference>
<evidence type="ECO:0000256" key="6">
    <source>
        <dbReference type="ARBA" id="ARBA00023136"/>
    </source>
</evidence>
<organism evidence="9 10">
    <name type="scientific">Parachitinimonas caeni</name>
    <dbReference type="NCBI Taxonomy" id="3031301"/>
    <lineage>
        <taxon>Bacteria</taxon>
        <taxon>Pseudomonadati</taxon>
        <taxon>Pseudomonadota</taxon>
        <taxon>Betaproteobacteria</taxon>
        <taxon>Neisseriales</taxon>
        <taxon>Chitinibacteraceae</taxon>
        <taxon>Parachitinimonas</taxon>
    </lineage>
</organism>
<dbReference type="Pfam" id="PF02308">
    <property type="entry name" value="MgtC"/>
    <property type="match status" value="1"/>
</dbReference>
<keyword evidence="7" id="KW-0997">Cell inner membrane</keyword>
<keyword evidence="10" id="KW-1185">Reference proteome</keyword>
<dbReference type="EMBL" id="JARRAF010000005">
    <property type="protein sequence ID" value="MDK2123545.1"/>
    <property type="molecule type" value="Genomic_DNA"/>
</dbReference>
<evidence type="ECO:0000313" key="10">
    <source>
        <dbReference type="Proteomes" id="UP001172778"/>
    </source>
</evidence>
<evidence type="ECO:0000256" key="7">
    <source>
        <dbReference type="RuleBase" id="RU365041"/>
    </source>
</evidence>
<name>A0ABT7DTZ3_9NEIS</name>
<evidence type="ECO:0000256" key="3">
    <source>
        <dbReference type="ARBA" id="ARBA00022475"/>
    </source>
</evidence>
<evidence type="ECO:0000313" key="9">
    <source>
        <dbReference type="EMBL" id="MDK2123545.1"/>
    </source>
</evidence>
<dbReference type="InterPro" id="IPR049177">
    <property type="entry name" value="MgtC_SapB_SrpB_YhiD_N"/>
</dbReference>
<proteinExistence type="inferred from homology"/>
<evidence type="ECO:0000256" key="1">
    <source>
        <dbReference type="ARBA" id="ARBA00004651"/>
    </source>
</evidence>
<protein>
    <recommendedName>
        <fullName evidence="7">Protein MgtC</fullName>
    </recommendedName>
</protein>
<evidence type="ECO:0000256" key="2">
    <source>
        <dbReference type="ARBA" id="ARBA00009298"/>
    </source>
</evidence>
<dbReference type="PRINTS" id="PR01837">
    <property type="entry name" value="MGTCSAPBPROT"/>
</dbReference>
<feature type="transmembrane region" description="Helical" evidence="7">
    <location>
        <begin position="20"/>
        <end position="40"/>
    </location>
</feature>
<feature type="transmembrane region" description="Helical" evidence="7">
    <location>
        <begin position="93"/>
        <end position="110"/>
    </location>
</feature>
<dbReference type="RefSeq" id="WP_284099845.1">
    <property type="nucleotide sequence ID" value="NZ_JARRAF010000005.1"/>
</dbReference>
<keyword evidence="3" id="KW-1003">Cell membrane</keyword>
<keyword evidence="4 7" id="KW-0812">Transmembrane</keyword>
<comment type="similarity">
    <text evidence="2 7">Belongs to the MgtC/SapB family.</text>
</comment>
<sequence length="253" mass="27398">MAPALLDVLSSYWSWPLLETNLIILLNLLGALLLGLMVGYERSYHGRAAGMRTYGLVCMASCALTVFAGYSQFWFGHGVLHSVVGASPPDPTRVVQGIVTGIGFLGAGVIMKEGLNISGLTTAASIWTASAIGVMVGVGFYAAAILLAMVSGGLMMWAARIERWLPARHAIALRLRFRPGFQPDVERVNQCLQHTGYVLATGSISVSKRDNKLEWRFVIVSLSKKLGAPILRLSNELQKIEGLEEMDVSHARN</sequence>
<accession>A0ABT7DTZ3</accession>
<comment type="caution">
    <text evidence="9">The sequence shown here is derived from an EMBL/GenBank/DDBJ whole genome shotgun (WGS) entry which is preliminary data.</text>
</comment>
<feature type="domain" description="MgtC/SapB/SrpB/YhiD N-terminal" evidence="8">
    <location>
        <begin position="28"/>
        <end position="163"/>
    </location>
</feature>
<evidence type="ECO:0000256" key="4">
    <source>
        <dbReference type="ARBA" id="ARBA00022692"/>
    </source>
</evidence>
<gene>
    <name evidence="9" type="ORF">PZA18_05720</name>
</gene>
<feature type="transmembrane region" description="Helical" evidence="7">
    <location>
        <begin position="52"/>
        <end position="73"/>
    </location>
</feature>
<keyword evidence="6 7" id="KW-0472">Membrane</keyword>
<reference evidence="9" key="1">
    <citation type="submission" date="2023-03" db="EMBL/GenBank/DDBJ databases">
        <title>Chitinimonas shenzhenensis gen. nov., sp. nov., a novel member of family Burkholderiaceae isolated from activated sludge collected in Shen Zhen, China.</title>
        <authorList>
            <person name="Wang X."/>
        </authorList>
    </citation>
    <scope>NUCLEOTIDE SEQUENCE</scope>
    <source>
        <strain evidence="9">DQS-5</strain>
    </source>
</reference>
<evidence type="ECO:0000256" key="5">
    <source>
        <dbReference type="ARBA" id="ARBA00022989"/>
    </source>
</evidence>
<keyword evidence="5 7" id="KW-1133">Transmembrane helix</keyword>
<evidence type="ECO:0000259" key="8">
    <source>
        <dbReference type="Pfam" id="PF02308"/>
    </source>
</evidence>
<dbReference type="InterPro" id="IPR003416">
    <property type="entry name" value="MgtC/SapB/SrpB/YhiD_fam"/>
</dbReference>
<dbReference type="PANTHER" id="PTHR33778:SF1">
    <property type="entry name" value="MAGNESIUM TRANSPORTER YHID-RELATED"/>
    <property type="match status" value="1"/>
</dbReference>
<comment type="subcellular location">
    <subcellularLocation>
        <location evidence="7">Cell inner membrane</location>
        <topology evidence="7">Multi-pass membrane protein</topology>
    </subcellularLocation>
    <subcellularLocation>
        <location evidence="1">Cell membrane</location>
        <topology evidence="1">Multi-pass membrane protein</topology>
    </subcellularLocation>
</comment>